<proteinExistence type="predicted"/>
<gene>
    <name evidence="1" type="primary">xghA</name>
    <name evidence="1" type="ORF">Poly30_04060</name>
</gene>
<evidence type="ECO:0000313" key="1">
    <source>
        <dbReference type="EMBL" id="QDV04912.1"/>
    </source>
</evidence>
<dbReference type="OrthoDB" id="41724at2"/>
<dbReference type="SUPFAM" id="SSF110296">
    <property type="entry name" value="Oligoxyloglucan reducing end-specific cellobiohydrolase"/>
    <property type="match status" value="2"/>
</dbReference>
<evidence type="ECO:0000313" key="2">
    <source>
        <dbReference type="Proteomes" id="UP000320390"/>
    </source>
</evidence>
<dbReference type="GO" id="GO:0016798">
    <property type="term" value="F:hydrolase activity, acting on glycosyl bonds"/>
    <property type="evidence" value="ECO:0007669"/>
    <property type="project" value="UniProtKB-KW"/>
</dbReference>
<dbReference type="InterPro" id="IPR036278">
    <property type="entry name" value="Sialidase_sf"/>
</dbReference>
<dbReference type="PANTHER" id="PTHR43739:SF5">
    <property type="entry name" value="EXO-ALPHA-SIALIDASE"/>
    <property type="match status" value="1"/>
</dbReference>
<dbReference type="Gene3D" id="2.130.10.10">
    <property type="entry name" value="YVTN repeat-like/Quinoprotein amine dehydrogenase"/>
    <property type="match status" value="4"/>
</dbReference>
<accession>A0A518ELG3</accession>
<protein>
    <submittedName>
        <fullName evidence="1">Xyloglucanase Xgh74A</fullName>
        <ecNumber evidence="1">3.2.1.-</ecNumber>
    </submittedName>
</protein>
<dbReference type="AlphaFoldDB" id="A0A518ELG3"/>
<dbReference type="GO" id="GO:0010411">
    <property type="term" value="P:xyloglucan metabolic process"/>
    <property type="evidence" value="ECO:0007669"/>
    <property type="project" value="TreeGrafter"/>
</dbReference>
<dbReference type="Proteomes" id="UP000320390">
    <property type="component" value="Chromosome"/>
</dbReference>
<reference evidence="1 2" key="1">
    <citation type="submission" date="2019-02" db="EMBL/GenBank/DDBJ databases">
        <title>Deep-cultivation of Planctomycetes and their phenomic and genomic characterization uncovers novel biology.</title>
        <authorList>
            <person name="Wiegand S."/>
            <person name="Jogler M."/>
            <person name="Boedeker C."/>
            <person name="Pinto D."/>
            <person name="Vollmers J."/>
            <person name="Rivas-Marin E."/>
            <person name="Kohn T."/>
            <person name="Peeters S.H."/>
            <person name="Heuer A."/>
            <person name="Rast P."/>
            <person name="Oberbeckmann S."/>
            <person name="Bunk B."/>
            <person name="Jeske O."/>
            <person name="Meyerdierks A."/>
            <person name="Storesund J.E."/>
            <person name="Kallscheuer N."/>
            <person name="Luecker S."/>
            <person name="Lage O.M."/>
            <person name="Pohl T."/>
            <person name="Merkel B.J."/>
            <person name="Hornburger P."/>
            <person name="Mueller R.-W."/>
            <person name="Bruemmer F."/>
            <person name="Labrenz M."/>
            <person name="Spormann A.M."/>
            <person name="Op den Camp H."/>
            <person name="Overmann J."/>
            <person name="Amann R."/>
            <person name="Jetten M.S.M."/>
            <person name="Mascher T."/>
            <person name="Medema M.H."/>
            <person name="Devos D.P."/>
            <person name="Kaster A.-K."/>
            <person name="Ovreas L."/>
            <person name="Rohde M."/>
            <person name="Galperin M.Y."/>
            <person name="Jogler C."/>
        </authorList>
    </citation>
    <scope>NUCLEOTIDE SEQUENCE [LARGE SCALE GENOMIC DNA]</scope>
    <source>
        <strain evidence="1 2">Poly30</strain>
    </source>
</reference>
<dbReference type="RefSeq" id="WP_145194346.1">
    <property type="nucleotide sequence ID" value="NZ_CP036434.1"/>
</dbReference>
<organism evidence="1 2">
    <name type="scientific">Saltatorellus ferox</name>
    <dbReference type="NCBI Taxonomy" id="2528018"/>
    <lineage>
        <taxon>Bacteria</taxon>
        <taxon>Pseudomonadati</taxon>
        <taxon>Planctomycetota</taxon>
        <taxon>Planctomycetia</taxon>
        <taxon>Planctomycetia incertae sedis</taxon>
        <taxon>Saltatorellus</taxon>
    </lineage>
</organism>
<name>A0A518ELG3_9BACT</name>
<keyword evidence="1" id="KW-0326">Glycosidase</keyword>
<dbReference type="EMBL" id="CP036434">
    <property type="protein sequence ID" value="QDV04912.1"/>
    <property type="molecule type" value="Genomic_DNA"/>
</dbReference>
<sequence length="846" mass="86978">MLLSLLLLTAPSLSSPQVSTLSTNWHWRKDDQGNRAAAYRASPTGDPNGAIENRSVAGSWSALGPFGGDIFDVAASPQSGSIVLAASAPSNGGGGLYRSADGGSTWDEVTSLSGTACYDIEFTIDGVAYVGTLGGLMTSADAGVTWTHLPFGFGVNQQTFEVTVDPQNSQRLWVGVADALGNQLANVVRSDDGGQSWVDLTPPSVAGQSVRAIAVDPSNSNRVVIGIGGGFSGGGVWTTTDAGASWTNRSAGLPGNPMNDLAFDGTRLLVCGGQAFGSQFVGLYESTNFGATWTALHDGTWPSLVLNDIELGAVGTIFVASGGAGVFRSVDGGTTWTFGVGGTSGFTVNEVSTFPQSTSAVLLGATSNAVWRSTNAGSSFAPSSAGIAALDVYSVASNPLNPFELAIAFQGLNNGGVYTTTDGGSRWTLASLPGTRFEAVDFAPDGTLYAISDGPTTIAPEGVYRRAGAWTSIGPDQGSVFESELFAMAFSQSDPALILAVGSDFGVAGFEPTVWRTTDRGASWTKTYEGVQQDFYDVIDVEIVQDGTNQTALASYRALDGSQLGGALRSTDGGMTWAASGAGLPAVIRPESICPSAASPNRFFLADQASAGGVYETTDAGLSWQPTGFNVPTARIESSPVDGNVLYITTSAAPRFRKSTDGGATFGAYGTGAADAGFARDLHVSITGEELFAATTNGTWFTLAGDTLGAPFCGAAVPNSTGRVSDLSARGSDLVADNSVRIDVRWLPRQSFGYLLTSLTQDLVPGAGGSQGTLCLGGSVGRYSQQAQQSGSAGAFSLSIDLTAIPQPTGAVSVLAGQTWSFQCWHRDANPGITSNFSNGIAIQFQ</sequence>
<keyword evidence="1" id="KW-0378">Hydrolase</keyword>
<dbReference type="CDD" id="cd15482">
    <property type="entry name" value="Sialidase_non-viral"/>
    <property type="match status" value="1"/>
</dbReference>
<dbReference type="PANTHER" id="PTHR43739">
    <property type="entry name" value="XYLOGLUCANASE (EUROFUNG)"/>
    <property type="match status" value="1"/>
</dbReference>
<dbReference type="InterPro" id="IPR052025">
    <property type="entry name" value="Xyloglucanase_GH74"/>
</dbReference>
<dbReference type="InterPro" id="IPR015943">
    <property type="entry name" value="WD40/YVTN_repeat-like_dom_sf"/>
</dbReference>
<keyword evidence="2" id="KW-1185">Reference proteome</keyword>
<dbReference type="EC" id="3.2.1.-" evidence="1"/>
<dbReference type="SUPFAM" id="SSF50939">
    <property type="entry name" value="Sialidases"/>
    <property type="match status" value="1"/>
</dbReference>